<evidence type="ECO:0000313" key="4">
    <source>
        <dbReference type="EMBL" id="SLN70884.1"/>
    </source>
</evidence>
<sequence length="610" mass="67608">MLGFGLPFWMFFFVGAITLWLEAHRLFHDQKLKMVLSKGRFPRLSGISYDQLSTARTYNRGYFFYVATYLIIYAVSVFSIEVGELWIKSSNSIQQSGGQGALPTSTQTEALVSGEASPWPLAVALAMISLLSARNQAGKTLRSFEMMFRNFAHRLAGIPNSIYRLVTRLGRVNYTEAIKGSDAPYLDMFDNTLERMTADVNDHSVTRQRLDIARNDFKAIDSLEPAVCGAFQDSVFPIENTETMMRLLKDQAKECEALQKMLQKALDDAQPVPTLDEMRAIAEAGRDCLRNLKALFAVLYSQTDSDDIGSIYPPVNRVLQELTAPDRFFLKDKVVISVLLTTFALFIFYPAWRLYGFIMEGREQGRTVADVMSADLIFVVERAAQDILPMAILFLLVSVVTLSIRRNLIDTEDWEDYDLVNVPITRLLKTIAFPSIFAAAGGAATIFLLQFLLLVLDGSFSFTILIEKVLVPLLPVFALYIPLAVIIGLPTLVVADQHLKMQCWKTVLCASVFALPFAFAALLGQFLMTSGRPSPGDPNFENLNALYQGLLGSNIMAGAFQSLFALAFLALFAFLVEQAENEEERHGAGGLATDPDARGADQSLGLGSTL</sequence>
<feature type="transmembrane region" description="Helical" evidence="3">
    <location>
        <begin position="334"/>
        <end position="352"/>
    </location>
</feature>
<feature type="transmembrane region" description="Helical" evidence="3">
    <location>
        <begin position="555"/>
        <end position="576"/>
    </location>
</feature>
<keyword evidence="3" id="KW-0472">Membrane</keyword>
<evidence type="ECO:0000313" key="5">
    <source>
        <dbReference type="Proteomes" id="UP000193061"/>
    </source>
</evidence>
<feature type="transmembrane region" description="Helical" evidence="3">
    <location>
        <begin position="62"/>
        <end position="80"/>
    </location>
</feature>
<evidence type="ECO:0000256" key="3">
    <source>
        <dbReference type="SAM" id="Phobius"/>
    </source>
</evidence>
<keyword evidence="1" id="KW-0175">Coiled coil</keyword>
<proteinExistence type="predicted"/>
<reference evidence="4 5" key="1">
    <citation type="submission" date="2017-03" db="EMBL/GenBank/DDBJ databases">
        <authorList>
            <person name="Afonso C.L."/>
            <person name="Miller P.J."/>
            <person name="Scott M.A."/>
            <person name="Spackman E."/>
            <person name="Goraichik I."/>
            <person name="Dimitrov K.M."/>
            <person name="Suarez D.L."/>
            <person name="Swayne D.E."/>
        </authorList>
    </citation>
    <scope>NUCLEOTIDE SEQUENCE [LARGE SCALE GENOMIC DNA]</scope>
    <source>
        <strain evidence="4 5">CECT 7450</strain>
    </source>
</reference>
<feature type="transmembrane region" description="Helical" evidence="3">
    <location>
        <begin position="6"/>
        <end position="23"/>
    </location>
</feature>
<keyword evidence="5" id="KW-1185">Reference proteome</keyword>
<dbReference type="EMBL" id="FWFX01000017">
    <property type="protein sequence ID" value="SLN70884.1"/>
    <property type="molecule type" value="Genomic_DNA"/>
</dbReference>
<accession>A0A1X7A548</accession>
<evidence type="ECO:0000256" key="2">
    <source>
        <dbReference type="SAM" id="MobiDB-lite"/>
    </source>
</evidence>
<feature type="region of interest" description="Disordered" evidence="2">
    <location>
        <begin position="585"/>
        <end position="610"/>
    </location>
</feature>
<keyword evidence="3" id="KW-1133">Transmembrane helix</keyword>
<gene>
    <name evidence="4" type="ORF">ROA7450_03874</name>
</gene>
<evidence type="ECO:0000256" key="1">
    <source>
        <dbReference type="SAM" id="Coils"/>
    </source>
</evidence>
<dbReference type="Proteomes" id="UP000193061">
    <property type="component" value="Unassembled WGS sequence"/>
</dbReference>
<feature type="transmembrane region" description="Helical" evidence="3">
    <location>
        <begin position="436"/>
        <end position="456"/>
    </location>
</feature>
<organism evidence="4 5">
    <name type="scientific">Roseovarius albus</name>
    <dbReference type="NCBI Taxonomy" id="1247867"/>
    <lineage>
        <taxon>Bacteria</taxon>
        <taxon>Pseudomonadati</taxon>
        <taxon>Pseudomonadota</taxon>
        <taxon>Alphaproteobacteria</taxon>
        <taxon>Rhodobacterales</taxon>
        <taxon>Roseobacteraceae</taxon>
        <taxon>Roseovarius</taxon>
    </lineage>
</organism>
<keyword evidence="3" id="KW-0812">Transmembrane</keyword>
<protein>
    <submittedName>
        <fullName evidence="4">Uncharacterized protein</fullName>
    </submittedName>
</protein>
<feature type="transmembrane region" description="Helical" evidence="3">
    <location>
        <begin position="387"/>
        <end position="404"/>
    </location>
</feature>
<feature type="transmembrane region" description="Helical" evidence="3">
    <location>
        <begin position="476"/>
        <end position="495"/>
    </location>
</feature>
<dbReference type="AlphaFoldDB" id="A0A1X7A548"/>
<feature type="coiled-coil region" evidence="1">
    <location>
        <begin position="238"/>
        <end position="268"/>
    </location>
</feature>
<feature type="transmembrane region" description="Helical" evidence="3">
    <location>
        <begin position="116"/>
        <end position="133"/>
    </location>
</feature>
<feature type="transmembrane region" description="Helical" evidence="3">
    <location>
        <begin position="507"/>
        <end position="528"/>
    </location>
</feature>
<name>A0A1X7A548_9RHOB</name>